<protein>
    <submittedName>
        <fullName evidence="1">Uncharacterized protein</fullName>
    </submittedName>
</protein>
<name>G4Z551_PHYSP</name>
<gene>
    <name evidence="1" type="ORF">PHYSODRAFT_495266</name>
</gene>
<dbReference type="SMR" id="G4Z551"/>
<feature type="non-terminal residue" evidence="1">
    <location>
        <position position="357"/>
    </location>
</feature>
<reference evidence="1 2" key="1">
    <citation type="journal article" date="2006" name="Science">
        <title>Phytophthora genome sequences uncover evolutionary origins and mechanisms of pathogenesis.</title>
        <authorList>
            <person name="Tyler B.M."/>
            <person name="Tripathy S."/>
            <person name="Zhang X."/>
            <person name="Dehal P."/>
            <person name="Jiang R.H."/>
            <person name="Aerts A."/>
            <person name="Arredondo F.D."/>
            <person name="Baxter L."/>
            <person name="Bensasson D."/>
            <person name="Beynon J.L."/>
            <person name="Chapman J."/>
            <person name="Damasceno C.M."/>
            <person name="Dorrance A.E."/>
            <person name="Dou D."/>
            <person name="Dickerman A.W."/>
            <person name="Dubchak I.L."/>
            <person name="Garbelotto M."/>
            <person name="Gijzen M."/>
            <person name="Gordon S.G."/>
            <person name="Govers F."/>
            <person name="Grunwald N.J."/>
            <person name="Huang W."/>
            <person name="Ivors K.L."/>
            <person name="Jones R.W."/>
            <person name="Kamoun S."/>
            <person name="Krampis K."/>
            <person name="Lamour K.H."/>
            <person name="Lee M.K."/>
            <person name="McDonald W.H."/>
            <person name="Medina M."/>
            <person name="Meijer H.J."/>
            <person name="Nordberg E.K."/>
            <person name="Maclean D.J."/>
            <person name="Ospina-Giraldo M.D."/>
            <person name="Morris P.F."/>
            <person name="Phuntumart V."/>
            <person name="Putnam N.H."/>
            <person name="Rash S."/>
            <person name="Rose J.K."/>
            <person name="Sakihama Y."/>
            <person name="Salamov A.A."/>
            <person name="Savidor A."/>
            <person name="Scheuring C.F."/>
            <person name="Smith B.M."/>
            <person name="Sobral B.W."/>
            <person name="Terry A."/>
            <person name="Torto-Alalibo T.A."/>
            <person name="Win J."/>
            <person name="Xu Z."/>
            <person name="Zhang H."/>
            <person name="Grigoriev I.V."/>
            <person name="Rokhsar D.S."/>
            <person name="Boore J.L."/>
        </authorList>
    </citation>
    <scope>NUCLEOTIDE SEQUENCE [LARGE SCALE GENOMIC DNA]</scope>
    <source>
        <strain evidence="1 2">P6497</strain>
    </source>
</reference>
<dbReference type="InterPro" id="IPR052050">
    <property type="entry name" value="SecEffector_AnkRepeat"/>
</dbReference>
<dbReference type="InParanoid" id="G4Z551"/>
<dbReference type="KEGG" id="psoj:PHYSODRAFT_495266"/>
<dbReference type="AlphaFoldDB" id="G4Z551"/>
<proteinExistence type="predicted"/>
<dbReference type="GeneID" id="20657164"/>
<dbReference type="SUPFAM" id="SSF48403">
    <property type="entry name" value="Ankyrin repeat"/>
    <property type="match status" value="1"/>
</dbReference>
<dbReference type="PANTHER" id="PTHR46586:SF3">
    <property type="entry name" value="ANKYRIN REPEAT-CONTAINING PROTEIN"/>
    <property type="match status" value="1"/>
</dbReference>
<dbReference type="Gene3D" id="1.25.40.20">
    <property type="entry name" value="Ankyrin repeat-containing domain"/>
    <property type="match status" value="1"/>
</dbReference>
<dbReference type="EMBL" id="JH159153">
    <property type="protein sequence ID" value="EGZ20194.1"/>
    <property type="molecule type" value="Genomic_DNA"/>
</dbReference>
<organism evidence="1 2">
    <name type="scientific">Phytophthora sojae (strain P6497)</name>
    <name type="common">Soybean stem and root rot agent</name>
    <name type="synonym">Phytophthora megasperma f. sp. glycines</name>
    <dbReference type="NCBI Taxonomy" id="1094619"/>
    <lineage>
        <taxon>Eukaryota</taxon>
        <taxon>Sar</taxon>
        <taxon>Stramenopiles</taxon>
        <taxon>Oomycota</taxon>
        <taxon>Peronosporomycetes</taxon>
        <taxon>Peronosporales</taxon>
        <taxon>Peronosporaceae</taxon>
        <taxon>Phytophthora</taxon>
    </lineage>
</organism>
<dbReference type="Proteomes" id="UP000002640">
    <property type="component" value="Unassembled WGS sequence"/>
</dbReference>
<dbReference type="InterPro" id="IPR036770">
    <property type="entry name" value="Ankyrin_rpt-contain_sf"/>
</dbReference>
<keyword evidence="2" id="KW-1185">Reference proteome</keyword>
<dbReference type="RefSeq" id="XP_009522911.1">
    <property type="nucleotide sequence ID" value="XM_009524616.1"/>
</dbReference>
<accession>G4Z551</accession>
<dbReference type="PANTHER" id="PTHR46586">
    <property type="entry name" value="ANKYRIN REPEAT-CONTAINING PROTEIN"/>
    <property type="match status" value="1"/>
</dbReference>
<sequence length="357" mass="38560">MKKLTCVEVALPESVKHLAHVHDAVTAFVMPLTLDNAARLGCVDVLTRFRGKPCSTSAMLAAVTNGHFSFVHGLLRLGKLAPQSMVTNQALKRAAEQGDGEAAQLLVRDCSDDAVSRALSYATRNGHWDVVEVLYRRGGAGFAAGGEVLRAAARAGREDVVQLVWPSCWAKDVAGALQDAAKGARWEVVKALYKHTSSDAKELGVALTCATAAVNREMVELLLPLCGEKSVKDALRLAALQRQWDVVKLLGEKLQIPGCERALGLVEKEEGRALLDLLYKRCRCYDAEKAVAEALRHENWAAIKLLANVCYKDSNNVLEAFNQAVSAGRWDVVKALYQECSAEAVTEALLQAAAVGE</sequence>
<dbReference type="OMA" id="HENWAAI"/>
<evidence type="ECO:0000313" key="2">
    <source>
        <dbReference type="Proteomes" id="UP000002640"/>
    </source>
</evidence>
<evidence type="ECO:0000313" key="1">
    <source>
        <dbReference type="EMBL" id="EGZ20194.1"/>
    </source>
</evidence>